<dbReference type="EMBL" id="FOHB01000004">
    <property type="protein sequence ID" value="SES25782.1"/>
    <property type="molecule type" value="Genomic_DNA"/>
</dbReference>
<feature type="transmembrane region" description="Helical" evidence="2">
    <location>
        <begin position="137"/>
        <end position="158"/>
    </location>
</feature>
<name>A0A1H9VVZ8_9MICO</name>
<keyword evidence="4" id="KW-1185">Reference proteome</keyword>
<sequence>MVVSSVDCGTKTVGVTIDNRQTPPRRPRSTTFMVRTTYAGTLSFSRYLDEAQEVYRLTVPVAMRPDGRLIVTGTVPGGTPSQEALYSEALDTTCAAPTPTPTTPGSAAPTTPGAAGPGSTATPAATTEQLSATGGSALPALLLASFLTAAGIVLIRLARGLGRAAQRGGS</sequence>
<evidence type="ECO:0000313" key="4">
    <source>
        <dbReference type="Proteomes" id="UP000199019"/>
    </source>
</evidence>
<feature type="region of interest" description="Disordered" evidence="1">
    <location>
        <begin position="95"/>
        <end position="124"/>
    </location>
</feature>
<gene>
    <name evidence="3" type="ORF">SAMN05216199_2599</name>
</gene>
<organism evidence="3 4">
    <name type="scientific">Pedococcus cremeus</name>
    <dbReference type="NCBI Taxonomy" id="587636"/>
    <lineage>
        <taxon>Bacteria</taxon>
        <taxon>Bacillati</taxon>
        <taxon>Actinomycetota</taxon>
        <taxon>Actinomycetes</taxon>
        <taxon>Micrococcales</taxon>
        <taxon>Intrasporangiaceae</taxon>
        <taxon>Pedococcus</taxon>
    </lineage>
</organism>
<keyword evidence="2" id="KW-0472">Membrane</keyword>
<keyword evidence="2" id="KW-1133">Transmembrane helix</keyword>
<dbReference type="RefSeq" id="WP_091758748.1">
    <property type="nucleotide sequence ID" value="NZ_FOHB01000004.1"/>
</dbReference>
<accession>A0A1H9VVZ8</accession>
<dbReference type="Proteomes" id="UP000199019">
    <property type="component" value="Unassembled WGS sequence"/>
</dbReference>
<evidence type="ECO:0000256" key="1">
    <source>
        <dbReference type="SAM" id="MobiDB-lite"/>
    </source>
</evidence>
<keyword evidence="2" id="KW-0812">Transmembrane</keyword>
<protein>
    <submittedName>
        <fullName evidence="3">Uncharacterized protein</fullName>
    </submittedName>
</protein>
<evidence type="ECO:0000313" key="3">
    <source>
        <dbReference type="EMBL" id="SES25782.1"/>
    </source>
</evidence>
<reference evidence="4" key="1">
    <citation type="submission" date="2016-10" db="EMBL/GenBank/DDBJ databases">
        <authorList>
            <person name="Varghese N."/>
            <person name="Submissions S."/>
        </authorList>
    </citation>
    <scope>NUCLEOTIDE SEQUENCE [LARGE SCALE GENOMIC DNA]</scope>
    <source>
        <strain evidence="4">CGMCC 1.6963</strain>
    </source>
</reference>
<evidence type="ECO:0000256" key="2">
    <source>
        <dbReference type="SAM" id="Phobius"/>
    </source>
</evidence>
<proteinExistence type="predicted"/>
<dbReference type="AlphaFoldDB" id="A0A1H9VVZ8"/>